<accession>A0A0K8RL06</accession>
<proteinExistence type="evidence at transcript level"/>
<name>A0A0K8RL06_IXORI</name>
<evidence type="ECO:0000313" key="2">
    <source>
        <dbReference type="EMBL" id="JAA71775.1"/>
    </source>
</evidence>
<organism evidence="2">
    <name type="scientific">Ixodes ricinus</name>
    <name type="common">Common tick</name>
    <name type="synonym">Acarus ricinus</name>
    <dbReference type="NCBI Taxonomy" id="34613"/>
    <lineage>
        <taxon>Eukaryota</taxon>
        <taxon>Metazoa</taxon>
        <taxon>Ecdysozoa</taxon>
        <taxon>Arthropoda</taxon>
        <taxon>Chelicerata</taxon>
        <taxon>Arachnida</taxon>
        <taxon>Acari</taxon>
        <taxon>Parasitiformes</taxon>
        <taxon>Ixodida</taxon>
        <taxon>Ixodoidea</taxon>
        <taxon>Ixodidae</taxon>
        <taxon>Ixodinae</taxon>
        <taxon>Ixodes</taxon>
    </lineage>
</organism>
<feature type="region of interest" description="Disordered" evidence="1">
    <location>
        <begin position="120"/>
        <end position="159"/>
    </location>
</feature>
<protein>
    <submittedName>
        <fullName evidence="2">Putative acetyl-coa transporter</fullName>
    </submittedName>
</protein>
<dbReference type="EMBL" id="GADI01002033">
    <property type="protein sequence ID" value="JAA71775.1"/>
    <property type="molecule type" value="mRNA"/>
</dbReference>
<reference evidence="2" key="1">
    <citation type="submission" date="2012-12" db="EMBL/GenBank/DDBJ databases">
        <title>Identification and characterization of a phenylalanine ammonia-lyase gene family in Isatis indigotica Fort.</title>
        <authorList>
            <person name="Liu Q."/>
            <person name="Chen J."/>
            <person name="Zhou X."/>
            <person name="Di P."/>
            <person name="Xiao Y."/>
            <person name="Xuan H."/>
            <person name="Zhang L."/>
            <person name="Chen W."/>
        </authorList>
    </citation>
    <scope>NUCLEOTIDE SEQUENCE</scope>
    <source>
        <tissue evidence="2">Salivary gland</tissue>
    </source>
</reference>
<feature type="compositionally biased region" description="Low complexity" evidence="1">
    <location>
        <begin position="63"/>
        <end position="73"/>
    </location>
</feature>
<dbReference type="AlphaFoldDB" id="A0A0K8RL06"/>
<feature type="region of interest" description="Disordered" evidence="1">
    <location>
        <begin position="51"/>
        <end position="89"/>
    </location>
</feature>
<sequence length="184" mass="19389">MQLCGADYRLLPGQRGLPGPGVCGLLQPLPQGHPTERGHCHPRRVHVFLGAGVPGDHDAGGSAQARARPQPGQRGRGRARAGPGGDVQHGLTHLQATQHTDLLHLPAHLQDWLCGGGQRDWPQAARGRGAQGEPGAARHPHGARPGGAASPHQQGTTSGHSPLNVFLKAYPIRLLFGVLFMFLL</sequence>
<evidence type="ECO:0000256" key="1">
    <source>
        <dbReference type="SAM" id="MobiDB-lite"/>
    </source>
</evidence>